<proteinExistence type="predicted"/>
<organism evidence="2 3">
    <name type="scientific">Tepidicaulis marinus</name>
    <dbReference type="NCBI Taxonomy" id="1333998"/>
    <lineage>
        <taxon>Bacteria</taxon>
        <taxon>Pseudomonadati</taxon>
        <taxon>Pseudomonadota</taxon>
        <taxon>Alphaproteobacteria</taxon>
        <taxon>Hyphomicrobiales</taxon>
        <taxon>Parvibaculaceae</taxon>
        <taxon>Tepidicaulis</taxon>
    </lineage>
</organism>
<gene>
    <name evidence="2" type="ORF">M2A_0059</name>
</gene>
<evidence type="ECO:0000256" key="1">
    <source>
        <dbReference type="SAM" id="SignalP"/>
    </source>
</evidence>
<dbReference type="RefSeq" id="WP_045441592.1">
    <property type="nucleotide sequence ID" value="NZ_BBIO01000001.1"/>
</dbReference>
<feature type="signal peptide" evidence="1">
    <location>
        <begin position="1"/>
        <end position="23"/>
    </location>
</feature>
<keyword evidence="1" id="KW-0732">Signal</keyword>
<keyword evidence="2" id="KW-0449">Lipoprotein</keyword>
<sequence length="352" mass="38076">MKRAAHILLGLALWAGGALPAGAVNMEAVLSKRPAATLSAYGLFEDGGAQRPAKGVLPYDLITPLFSDYAEKRRFVFVPEGKVASYDGEDIFSFPVGSVLVKTFAYKDESAAAAHGLRLIETRLLIHGEDGWHAYPYVWNEAQSEAVLKVAGARMEIPVPRPDGRILTARYAVPNVNQCKGCHVSGKTLEPIGPKARNLNHDFSYESGPANQLSTWQEAGILTGLPDGGPGAWPRVPDWSDPESGTLAVRARAYLDVNCAHCHKEDGPAKTSGLFLTWQEQDPARWGVHKRPVAAGRGSGGLAFDIVPGDPEASILHYRMNSADPGIMMPELGRSLIHEEGVALIRTWIEQL</sequence>
<feature type="chain" id="PRO_5001754796" evidence="1">
    <location>
        <begin position="24"/>
        <end position="352"/>
    </location>
</feature>
<dbReference type="EMBL" id="BBIO01000001">
    <property type="protein sequence ID" value="GAK43560.1"/>
    <property type="molecule type" value="Genomic_DNA"/>
</dbReference>
<reference evidence="2 3" key="1">
    <citation type="submission" date="2014-07" db="EMBL/GenBank/DDBJ databases">
        <title>Tepidicaulis marinum gen. nov., sp. nov., a novel marine bacterium denitrifying nitrate to nitrous oxide strictly under microaerobic conditions.</title>
        <authorList>
            <person name="Takeuchi M."/>
            <person name="Yamagishi T."/>
            <person name="Kamagata Y."/>
            <person name="Oshima K."/>
            <person name="Hattori M."/>
            <person name="Katayama T."/>
            <person name="Hanada S."/>
            <person name="Tamaki H."/>
            <person name="Marumo K."/>
            <person name="Maeda H."/>
            <person name="Nedachi M."/>
            <person name="Iwasaki W."/>
            <person name="Suwa Y."/>
            <person name="Sakata S."/>
        </authorList>
    </citation>
    <scope>NUCLEOTIDE SEQUENCE [LARGE SCALE GENOMIC DNA]</scope>
    <source>
        <strain evidence="2 3">MA2</strain>
    </source>
</reference>
<evidence type="ECO:0000313" key="3">
    <source>
        <dbReference type="Proteomes" id="UP000028702"/>
    </source>
</evidence>
<dbReference type="NCBIfam" id="TIGR03806">
    <property type="entry name" value="chp_HNE_0200"/>
    <property type="match status" value="1"/>
</dbReference>
<protein>
    <submittedName>
        <fullName evidence="2">Putative lipoprotein</fullName>
    </submittedName>
</protein>
<keyword evidence="3" id="KW-1185">Reference proteome</keyword>
<dbReference type="Proteomes" id="UP000028702">
    <property type="component" value="Unassembled WGS sequence"/>
</dbReference>
<dbReference type="AlphaFoldDB" id="A0A081B692"/>
<dbReference type="InterPro" id="IPR022269">
    <property type="entry name" value="SO_2930-like_C"/>
</dbReference>
<dbReference type="eggNOG" id="COG2010">
    <property type="taxonomic scope" value="Bacteria"/>
</dbReference>
<comment type="caution">
    <text evidence="2">The sequence shown here is derived from an EMBL/GenBank/DDBJ whole genome shotgun (WGS) entry which is preliminary data.</text>
</comment>
<dbReference type="STRING" id="1333998.M2A_0059"/>
<evidence type="ECO:0000313" key="2">
    <source>
        <dbReference type="EMBL" id="GAK43560.1"/>
    </source>
</evidence>
<accession>A0A081B692</accession>
<name>A0A081B692_9HYPH</name>